<dbReference type="Proteomes" id="UP000014216">
    <property type="component" value="Unassembled WGS sequence"/>
</dbReference>
<dbReference type="EMBL" id="APJX01000005">
    <property type="protein sequence ID" value="EMS79438.1"/>
    <property type="molecule type" value="Genomic_DNA"/>
</dbReference>
<proteinExistence type="predicted"/>
<dbReference type="RefSeq" id="WP_006966586.1">
    <property type="nucleotide sequence ID" value="NZ_APJX01000005.1"/>
</dbReference>
<comment type="caution">
    <text evidence="1">The sequence shown here is derived from an EMBL/GenBank/DDBJ whole genome shotgun (WGS) entry which is preliminary data.</text>
</comment>
<organism evidence="1 2">
    <name type="scientific">Desulfotignum phosphitoxidans DSM 13687</name>
    <dbReference type="NCBI Taxonomy" id="1286635"/>
    <lineage>
        <taxon>Bacteria</taxon>
        <taxon>Pseudomonadati</taxon>
        <taxon>Thermodesulfobacteriota</taxon>
        <taxon>Desulfobacteria</taxon>
        <taxon>Desulfobacterales</taxon>
        <taxon>Desulfobacteraceae</taxon>
        <taxon>Desulfotignum</taxon>
    </lineage>
</organism>
<reference evidence="1 2" key="1">
    <citation type="journal article" date="2013" name="Genome Announc.">
        <title>Draft Genome Sequence of Desulfotignum phosphitoxidans DSM 13687 Strain FiPS-3.</title>
        <authorList>
            <person name="Poehlein A."/>
            <person name="Daniel R."/>
            <person name="Simeonova D.D."/>
        </authorList>
    </citation>
    <scope>NUCLEOTIDE SEQUENCE [LARGE SCALE GENOMIC DNA]</scope>
    <source>
        <strain evidence="1 2">DSM 13687</strain>
    </source>
</reference>
<accession>S0FWJ3</accession>
<sequence length="78" mass="9123">MEAIEFKTKIKNGLIRIPDKFRQKNGDTVKVIILSEQKVRQTDIIDKLLLTPVKSKQFSPLLREEIYDRVSPSEILRI</sequence>
<protein>
    <submittedName>
        <fullName evidence="1">Uncharacterized protein</fullName>
    </submittedName>
</protein>
<name>S0FWJ3_9BACT</name>
<gene>
    <name evidence="1" type="ORF">Dpo_5c03650</name>
</gene>
<keyword evidence="2" id="KW-1185">Reference proteome</keyword>
<evidence type="ECO:0000313" key="1">
    <source>
        <dbReference type="EMBL" id="EMS79438.1"/>
    </source>
</evidence>
<dbReference type="AlphaFoldDB" id="S0FWJ3"/>
<dbReference type="OrthoDB" id="166349at2"/>
<evidence type="ECO:0000313" key="2">
    <source>
        <dbReference type="Proteomes" id="UP000014216"/>
    </source>
</evidence>